<dbReference type="GO" id="GO:0010087">
    <property type="term" value="P:phloem or xylem histogenesis"/>
    <property type="evidence" value="ECO:0007669"/>
    <property type="project" value="TreeGrafter"/>
</dbReference>
<gene>
    <name evidence="3" type="ORF">Tci_854506</name>
</gene>
<sequence>QLHAAVSVVGVAAVVATIAAATVAASASKKNEQMAKTNMVVASAATLVEAQYVKAAEAMGAECKHLIVAVNVKSHGDIITVTAAAAT</sequence>
<evidence type="ECO:0000259" key="2">
    <source>
        <dbReference type="Pfam" id="PF05703"/>
    </source>
</evidence>
<evidence type="ECO:0000256" key="1">
    <source>
        <dbReference type="SAM" id="SignalP"/>
    </source>
</evidence>
<dbReference type="GO" id="GO:0010305">
    <property type="term" value="P:leaf vascular tissue pattern formation"/>
    <property type="evidence" value="ECO:0007669"/>
    <property type="project" value="TreeGrafter"/>
</dbReference>
<comment type="caution">
    <text evidence="3">The sequence shown here is derived from an EMBL/GenBank/DDBJ whole genome shotgun (WGS) entry which is preliminary data.</text>
</comment>
<accession>A0A699RA72</accession>
<name>A0A699RA72_TANCI</name>
<feature type="non-terminal residue" evidence="3">
    <location>
        <position position="1"/>
    </location>
</feature>
<proteinExistence type="predicted"/>
<evidence type="ECO:0000313" key="3">
    <source>
        <dbReference type="EMBL" id="GFC82536.1"/>
    </source>
</evidence>
<protein>
    <submittedName>
        <fullName evidence="3">FORKED 1</fullName>
    </submittedName>
</protein>
<dbReference type="AlphaFoldDB" id="A0A699RA72"/>
<dbReference type="PANTHER" id="PTHR31351">
    <property type="entry name" value="EXPRESSED PROTEIN"/>
    <property type="match status" value="1"/>
</dbReference>
<dbReference type="Pfam" id="PF05703">
    <property type="entry name" value="Auxin_canalis"/>
    <property type="match status" value="1"/>
</dbReference>
<feature type="non-terminal residue" evidence="3">
    <location>
        <position position="87"/>
    </location>
</feature>
<dbReference type="PANTHER" id="PTHR31351:SF41">
    <property type="entry name" value="VAN3-BINDING PROTEIN-LIKE"/>
    <property type="match status" value="1"/>
</dbReference>
<reference evidence="3" key="1">
    <citation type="journal article" date="2019" name="Sci. Rep.">
        <title>Draft genome of Tanacetum cinerariifolium, the natural source of mosquito coil.</title>
        <authorList>
            <person name="Yamashiro T."/>
            <person name="Shiraishi A."/>
            <person name="Satake H."/>
            <person name="Nakayama K."/>
        </authorList>
    </citation>
    <scope>NUCLEOTIDE SEQUENCE</scope>
</reference>
<dbReference type="EMBL" id="BKCJ011085017">
    <property type="protein sequence ID" value="GFC82536.1"/>
    <property type="molecule type" value="Genomic_DNA"/>
</dbReference>
<dbReference type="InterPro" id="IPR040269">
    <property type="entry name" value="VAB"/>
</dbReference>
<feature type="signal peptide" evidence="1">
    <location>
        <begin position="1"/>
        <end position="20"/>
    </location>
</feature>
<dbReference type="InterPro" id="IPR008546">
    <property type="entry name" value="VAN3-bd-like_auxin_canal"/>
</dbReference>
<feature type="chain" id="PRO_5025582847" evidence="1">
    <location>
        <begin position="21"/>
        <end position="87"/>
    </location>
</feature>
<feature type="domain" description="VAN3-binding protein-like auxin canalisation" evidence="2">
    <location>
        <begin position="1"/>
        <end position="87"/>
    </location>
</feature>
<organism evidence="3">
    <name type="scientific">Tanacetum cinerariifolium</name>
    <name type="common">Dalmatian daisy</name>
    <name type="synonym">Chrysanthemum cinerariifolium</name>
    <dbReference type="NCBI Taxonomy" id="118510"/>
    <lineage>
        <taxon>Eukaryota</taxon>
        <taxon>Viridiplantae</taxon>
        <taxon>Streptophyta</taxon>
        <taxon>Embryophyta</taxon>
        <taxon>Tracheophyta</taxon>
        <taxon>Spermatophyta</taxon>
        <taxon>Magnoliopsida</taxon>
        <taxon>eudicotyledons</taxon>
        <taxon>Gunneridae</taxon>
        <taxon>Pentapetalae</taxon>
        <taxon>asterids</taxon>
        <taxon>campanulids</taxon>
        <taxon>Asterales</taxon>
        <taxon>Asteraceae</taxon>
        <taxon>Asteroideae</taxon>
        <taxon>Anthemideae</taxon>
        <taxon>Anthemidinae</taxon>
        <taxon>Tanacetum</taxon>
    </lineage>
</organism>
<dbReference type="GO" id="GO:0009734">
    <property type="term" value="P:auxin-activated signaling pathway"/>
    <property type="evidence" value="ECO:0007669"/>
    <property type="project" value="TreeGrafter"/>
</dbReference>
<keyword evidence="1" id="KW-0732">Signal</keyword>